<dbReference type="AlphaFoldDB" id="A0A6J7TCV6"/>
<protein>
    <submittedName>
        <fullName evidence="1">Unannotated protein</fullName>
    </submittedName>
</protein>
<reference evidence="1" key="1">
    <citation type="submission" date="2020-05" db="EMBL/GenBank/DDBJ databases">
        <authorList>
            <person name="Chiriac C."/>
            <person name="Salcher M."/>
            <person name="Ghai R."/>
            <person name="Kavagutti S V."/>
        </authorList>
    </citation>
    <scope>NUCLEOTIDE SEQUENCE</scope>
</reference>
<dbReference type="EMBL" id="CAFBQE010000066">
    <property type="protein sequence ID" value="CAB5050810.1"/>
    <property type="molecule type" value="Genomic_DNA"/>
</dbReference>
<accession>A0A6J7TCV6</accession>
<gene>
    <name evidence="1" type="ORF">UFOPK4284_00913</name>
</gene>
<sequence length="141" mass="15903">MAVPSSFTCDEAAFHSLKTWEYIFKYACLNMVSAGHSIGCRRTFVKCPRLATATGRYGFMKYVVRAPELQNLMFESRKINCCRDGAKYHNRKTSEKTLEGRSLLSQSSRYHPPCALVAPLNVLTWPVLDESALTSSSELVR</sequence>
<organism evidence="1">
    <name type="scientific">freshwater metagenome</name>
    <dbReference type="NCBI Taxonomy" id="449393"/>
    <lineage>
        <taxon>unclassified sequences</taxon>
        <taxon>metagenomes</taxon>
        <taxon>ecological metagenomes</taxon>
    </lineage>
</organism>
<proteinExistence type="predicted"/>
<evidence type="ECO:0000313" key="1">
    <source>
        <dbReference type="EMBL" id="CAB5050810.1"/>
    </source>
</evidence>
<name>A0A6J7TCV6_9ZZZZ</name>